<dbReference type="PANTHER" id="PTHR37834:SF2">
    <property type="entry name" value="ESTERASE, SGNH HYDROLASE-TYPE"/>
    <property type="match status" value="1"/>
</dbReference>
<dbReference type="Proteomes" id="UP000056905">
    <property type="component" value="Chromosome"/>
</dbReference>
<dbReference type="AlphaFoldDB" id="A0A0P0P0A9"/>
<evidence type="ECO:0000256" key="1">
    <source>
        <dbReference type="SAM" id="SignalP"/>
    </source>
</evidence>
<reference evidence="4 5" key="1">
    <citation type="submission" date="2015-10" db="EMBL/GenBank/DDBJ databases">
        <title>Conservation of the essential genome among Caulobacter and Brevundimonas species.</title>
        <authorList>
            <person name="Scott D."/>
            <person name="Ely B."/>
        </authorList>
    </citation>
    <scope>NUCLEOTIDE SEQUENCE [LARGE SCALE GENOMIC DNA]</scope>
    <source>
        <strain evidence="4 5">CB4</strain>
    </source>
</reference>
<dbReference type="SUPFAM" id="SSF52266">
    <property type="entry name" value="SGNH hydrolase"/>
    <property type="match status" value="1"/>
</dbReference>
<dbReference type="GO" id="GO:0052689">
    <property type="term" value="F:carboxylic ester hydrolase activity"/>
    <property type="evidence" value="ECO:0007669"/>
    <property type="project" value="InterPro"/>
</dbReference>
<dbReference type="CDD" id="cd01831">
    <property type="entry name" value="Endoglucanase_E_like"/>
    <property type="match status" value="1"/>
</dbReference>
<dbReference type="Pfam" id="PF17996">
    <property type="entry name" value="CE2_N"/>
    <property type="match status" value="1"/>
</dbReference>
<dbReference type="InterPro" id="IPR013830">
    <property type="entry name" value="SGNH_hydro"/>
</dbReference>
<dbReference type="EMBL" id="CP013002">
    <property type="protein sequence ID" value="ALL13708.1"/>
    <property type="molecule type" value="Genomic_DNA"/>
</dbReference>
<dbReference type="RefSeq" id="WP_062151546.1">
    <property type="nucleotide sequence ID" value="NZ_CP013002.1"/>
</dbReference>
<dbReference type="InterPro" id="IPR040794">
    <property type="entry name" value="CE2_N"/>
</dbReference>
<feature type="domain" description="SGNH hydrolase-type esterase" evidence="2">
    <location>
        <begin position="140"/>
        <end position="311"/>
    </location>
</feature>
<sequence>MRSVLLAVLSVLSLAAAPVAAQTALTPHVGGRVAPAPEGGLSFGWPGVYFEGRFSGPSVTVAVDTGAEHLSVSIDGQVRAELRRPGLARLTFDQLGPGEHVVRLDKLTESQTGSARFVGFFVGPEGRPLAPVARSSRIEFIGDSFTVAYGVRSARQACTEQEVHDLTDTSLSFAPILAERLKADYRIIAYSGRGVVRNYSGLAPGEPLPALYPRLIPGQAEPRIDPADPWKPDLIVIGLGTNDFSTPLKPGEAWRSEADLRTDYRDSYVDFVAGLARRDPQARFLLIAGENFADDVQQVAGRLKGLATAVRVSGLERTACHGHPSAADERMMADLLEKAIKGLK</sequence>
<dbReference type="Gene3D" id="3.40.50.1110">
    <property type="entry name" value="SGNH hydrolase"/>
    <property type="match status" value="1"/>
</dbReference>
<accession>A0A0P0P0A9</accession>
<dbReference type="OrthoDB" id="9801375at2"/>
<name>A0A0P0P0A9_9CAUL</name>
<organism evidence="4 5">
    <name type="scientific">Caulobacter henricii</name>
    <dbReference type="NCBI Taxonomy" id="69395"/>
    <lineage>
        <taxon>Bacteria</taxon>
        <taxon>Pseudomonadati</taxon>
        <taxon>Pseudomonadota</taxon>
        <taxon>Alphaproteobacteria</taxon>
        <taxon>Caulobacterales</taxon>
        <taxon>Caulobacteraceae</taxon>
        <taxon>Caulobacter</taxon>
    </lineage>
</organism>
<keyword evidence="1" id="KW-0732">Signal</keyword>
<gene>
    <name evidence="4" type="ORF">AQ619_10335</name>
</gene>
<dbReference type="STRING" id="69395.AQ619_10335"/>
<feature type="domain" description="Carbohydrate esterase 2 N-terminal" evidence="3">
    <location>
        <begin position="30"/>
        <end position="131"/>
    </location>
</feature>
<proteinExistence type="predicted"/>
<dbReference type="InterPro" id="IPR052762">
    <property type="entry name" value="PCW_deacetylase/CE"/>
</dbReference>
<dbReference type="PANTHER" id="PTHR37834">
    <property type="entry name" value="GDSL-LIKE LIPASE/ACYLHYDROLASE DOMAIN PROTEIN (AFU_ORTHOLOGUE AFUA_2G00620)"/>
    <property type="match status" value="1"/>
</dbReference>
<feature type="chain" id="PRO_5006052591" evidence="1">
    <location>
        <begin position="22"/>
        <end position="344"/>
    </location>
</feature>
<evidence type="ECO:0000259" key="3">
    <source>
        <dbReference type="Pfam" id="PF17996"/>
    </source>
</evidence>
<evidence type="ECO:0000313" key="4">
    <source>
        <dbReference type="EMBL" id="ALL13708.1"/>
    </source>
</evidence>
<protein>
    <submittedName>
        <fullName evidence="4">Lipase</fullName>
    </submittedName>
</protein>
<dbReference type="InterPro" id="IPR037461">
    <property type="entry name" value="CtCE2-like_dom"/>
</dbReference>
<dbReference type="Gene3D" id="2.60.120.260">
    <property type="entry name" value="Galactose-binding domain-like"/>
    <property type="match status" value="1"/>
</dbReference>
<dbReference type="Pfam" id="PF13472">
    <property type="entry name" value="Lipase_GDSL_2"/>
    <property type="match status" value="1"/>
</dbReference>
<dbReference type="KEGG" id="chq:AQ619_10335"/>
<evidence type="ECO:0000313" key="5">
    <source>
        <dbReference type="Proteomes" id="UP000056905"/>
    </source>
</evidence>
<keyword evidence="5" id="KW-1185">Reference proteome</keyword>
<feature type="signal peptide" evidence="1">
    <location>
        <begin position="1"/>
        <end position="21"/>
    </location>
</feature>
<evidence type="ECO:0000259" key="2">
    <source>
        <dbReference type="Pfam" id="PF13472"/>
    </source>
</evidence>
<dbReference type="InterPro" id="IPR036514">
    <property type="entry name" value="SGNH_hydro_sf"/>
</dbReference>